<comment type="caution">
    <text evidence="2">The sequence shown here is derived from an EMBL/GenBank/DDBJ whole genome shotgun (WGS) entry which is preliminary data.</text>
</comment>
<evidence type="ECO:0000256" key="1">
    <source>
        <dbReference type="SAM" id="Phobius"/>
    </source>
</evidence>
<protein>
    <recommendedName>
        <fullName evidence="4">FUSC family protein</fullName>
    </recommendedName>
</protein>
<gene>
    <name evidence="2" type="ORF">GOHSU_60_00010</name>
</gene>
<dbReference type="STRING" id="1121927.GOHSU_60_00010"/>
<keyword evidence="1" id="KW-0812">Transmembrane</keyword>
<reference evidence="2 3" key="1">
    <citation type="submission" date="2012-12" db="EMBL/GenBank/DDBJ databases">
        <title>Whole genome shotgun sequence of Gordonia hirsuta NBRC 16056.</title>
        <authorList>
            <person name="Isaki-Nakamura S."/>
            <person name="Hosoyama A."/>
            <person name="Tsuchikane K."/>
            <person name="Katsumata H."/>
            <person name="Baba S."/>
            <person name="Yamazaki S."/>
            <person name="Fujita N."/>
        </authorList>
    </citation>
    <scope>NUCLEOTIDE SEQUENCE [LARGE SCALE GENOMIC DNA]</scope>
    <source>
        <strain evidence="2 3">NBRC 16056</strain>
    </source>
</reference>
<evidence type="ECO:0008006" key="4">
    <source>
        <dbReference type="Google" id="ProtNLM"/>
    </source>
</evidence>
<accession>L7LFS9</accession>
<feature type="transmembrane region" description="Helical" evidence="1">
    <location>
        <begin position="80"/>
        <end position="99"/>
    </location>
</feature>
<keyword evidence="3" id="KW-1185">Reference proteome</keyword>
<sequence>MNAGGAGRLRTHRPRLVAADPGRVRLTNASIVASAVLLSAFCAWLMVTFAHADHALMAVGTFLALQTGLVAKGATSRERLLTTALLILPVVASLTLATALSGRRPVEIVGFIVVGGLATWVRRFGPRYTAMGMVAFLGYFFALFLRPTFAQLPQFFAIAACAVGSVLLLRLVTVSDRPHHQIALLLAQLRGACVAALGTATTAGPPALPVLRQDLRRIDQVGLAITGWQSRFATARHVDCDASSLAISVLNARIDTEHACVEIVQRREAGDSRAAELLTAPIADLRVVLRTGSTEAAVDGAAARAT</sequence>
<feature type="non-terminal residue" evidence="2">
    <location>
        <position position="306"/>
    </location>
</feature>
<feature type="transmembrane region" description="Helical" evidence="1">
    <location>
        <begin position="128"/>
        <end position="146"/>
    </location>
</feature>
<feature type="transmembrane region" description="Helical" evidence="1">
    <location>
        <begin position="31"/>
        <end position="49"/>
    </location>
</feature>
<evidence type="ECO:0000313" key="2">
    <source>
        <dbReference type="EMBL" id="GAC58923.1"/>
    </source>
</evidence>
<dbReference type="EMBL" id="BANT01000060">
    <property type="protein sequence ID" value="GAC58923.1"/>
    <property type="molecule type" value="Genomic_DNA"/>
</dbReference>
<dbReference type="eggNOG" id="COG1289">
    <property type="taxonomic scope" value="Bacteria"/>
</dbReference>
<dbReference type="AlphaFoldDB" id="L7LFS9"/>
<keyword evidence="1" id="KW-1133">Transmembrane helix</keyword>
<dbReference type="Proteomes" id="UP000053405">
    <property type="component" value="Unassembled WGS sequence"/>
</dbReference>
<name>L7LFS9_9ACTN</name>
<evidence type="ECO:0000313" key="3">
    <source>
        <dbReference type="Proteomes" id="UP000053405"/>
    </source>
</evidence>
<proteinExistence type="predicted"/>
<organism evidence="2 3">
    <name type="scientific">Gordonia hirsuta DSM 44140 = NBRC 16056</name>
    <dbReference type="NCBI Taxonomy" id="1121927"/>
    <lineage>
        <taxon>Bacteria</taxon>
        <taxon>Bacillati</taxon>
        <taxon>Actinomycetota</taxon>
        <taxon>Actinomycetes</taxon>
        <taxon>Mycobacteriales</taxon>
        <taxon>Gordoniaceae</taxon>
        <taxon>Gordonia</taxon>
    </lineage>
</organism>
<feature type="transmembrane region" description="Helical" evidence="1">
    <location>
        <begin position="152"/>
        <end position="172"/>
    </location>
</feature>
<keyword evidence="1" id="KW-0472">Membrane</keyword>